<dbReference type="PROSITE" id="PS50096">
    <property type="entry name" value="IQ"/>
    <property type="match status" value="2"/>
</dbReference>
<feature type="compositionally biased region" description="Polar residues" evidence="4">
    <location>
        <begin position="45"/>
        <end position="64"/>
    </location>
</feature>
<keyword evidence="1" id="KW-0112">Calmodulin-binding</keyword>
<dbReference type="PANTHER" id="PTHR32295">
    <property type="entry name" value="IQ-DOMAIN 5-RELATED"/>
    <property type="match status" value="1"/>
</dbReference>
<feature type="domain" description="DUF4005" evidence="5">
    <location>
        <begin position="248"/>
        <end position="306"/>
    </location>
</feature>
<sequence>MGKTSKWIKNLLAGKKEKHTGHESPTPPSAGAPTTPKEKRRWSFRRSSATANTNSMDSISTAPPTSVHEQENNEQKRPTMDVAIAKAVAANAAAAAAAAVVQHAAATKIQSVFRSYLARKALVALKGLVKLQALVRGHLVRKRATATLRCMQALVSVQARACAQRRRSNDGTSSYYGWPLPESEFFHGIRDHDISEEHVKIVEMDTRSTRKSHSRERASIPISPAPSEPSPRAFGRNYEDFSYANGASKPKYAESVYEFPNYMANTQSSRAKVRSHSAPKQRPAECISVYERQFSSVTRRRPSIEGRNVPRAVRMQRSSSNTGVGAQNYNYPWSVKLDKSTVSLIGSECGSTSSVLTNLNYCQSLVGFDTQHRNEY</sequence>
<evidence type="ECO:0000313" key="7">
    <source>
        <dbReference type="Proteomes" id="UP000326396"/>
    </source>
</evidence>
<accession>A0A5N6M4H8</accession>
<dbReference type="EMBL" id="SZYD01000017">
    <property type="protein sequence ID" value="KAD3067833.1"/>
    <property type="molecule type" value="Genomic_DNA"/>
</dbReference>
<comment type="subunit">
    <text evidence="3">Binds to multiple calmodulin (CaM) in the presence of Ca(2+) and CaM-like proteins.</text>
</comment>
<evidence type="ECO:0000256" key="4">
    <source>
        <dbReference type="SAM" id="MobiDB-lite"/>
    </source>
</evidence>
<dbReference type="PANTHER" id="PTHR32295:SF208">
    <property type="entry name" value="IQ CALMODULIN-BINDING MOTIF PROTEIN"/>
    <property type="match status" value="1"/>
</dbReference>
<dbReference type="CDD" id="cd23767">
    <property type="entry name" value="IQCD"/>
    <property type="match status" value="1"/>
</dbReference>
<dbReference type="Pfam" id="PF00612">
    <property type="entry name" value="IQ"/>
    <property type="match status" value="2"/>
</dbReference>
<protein>
    <recommendedName>
        <fullName evidence="5">DUF4005 domain-containing protein</fullName>
    </recommendedName>
</protein>
<dbReference type="SMART" id="SM00015">
    <property type="entry name" value="IQ"/>
    <property type="match status" value="2"/>
</dbReference>
<dbReference type="Proteomes" id="UP000326396">
    <property type="component" value="Linkage Group LG7"/>
</dbReference>
<evidence type="ECO:0000256" key="3">
    <source>
        <dbReference type="ARBA" id="ARBA00024378"/>
    </source>
</evidence>
<dbReference type="InterPro" id="IPR025064">
    <property type="entry name" value="DUF4005"/>
</dbReference>
<name>A0A5N6M4H8_9ASTR</name>
<comment type="similarity">
    <text evidence="2">Belongs to the IQD family.</text>
</comment>
<evidence type="ECO:0000259" key="5">
    <source>
        <dbReference type="Pfam" id="PF13178"/>
    </source>
</evidence>
<evidence type="ECO:0000256" key="2">
    <source>
        <dbReference type="ARBA" id="ARBA00024341"/>
    </source>
</evidence>
<reference evidence="6 7" key="1">
    <citation type="submission" date="2019-05" db="EMBL/GenBank/DDBJ databases">
        <title>Mikania micrantha, genome provides insights into the molecular mechanism of rapid growth.</title>
        <authorList>
            <person name="Liu B."/>
        </authorList>
    </citation>
    <scope>NUCLEOTIDE SEQUENCE [LARGE SCALE GENOMIC DNA]</scope>
    <source>
        <strain evidence="6">NLD-2019</strain>
        <tissue evidence="6">Leaf</tissue>
    </source>
</reference>
<dbReference type="GO" id="GO:0005516">
    <property type="term" value="F:calmodulin binding"/>
    <property type="evidence" value="ECO:0007669"/>
    <property type="project" value="UniProtKB-KW"/>
</dbReference>
<dbReference type="InterPro" id="IPR000048">
    <property type="entry name" value="IQ_motif_EF-hand-BS"/>
</dbReference>
<comment type="caution">
    <text evidence="6">The sequence shown here is derived from an EMBL/GenBank/DDBJ whole genome shotgun (WGS) entry which is preliminary data.</text>
</comment>
<feature type="region of interest" description="Disordered" evidence="4">
    <location>
        <begin position="1"/>
        <end position="77"/>
    </location>
</feature>
<dbReference type="Gene3D" id="1.20.5.190">
    <property type="match status" value="1"/>
</dbReference>
<proteinExistence type="inferred from homology"/>
<feature type="region of interest" description="Disordered" evidence="4">
    <location>
        <begin position="205"/>
        <end position="232"/>
    </location>
</feature>
<feature type="compositionally biased region" description="Basic and acidic residues" evidence="4">
    <location>
        <begin position="68"/>
        <end position="77"/>
    </location>
</feature>
<dbReference type="OrthoDB" id="685302at2759"/>
<dbReference type="Pfam" id="PF13178">
    <property type="entry name" value="DUF4005"/>
    <property type="match status" value="1"/>
</dbReference>
<gene>
    <name evidence="6" type="ORF">E3N88_35713</name>
</gene>
<dbReference type="AlphaFoldDB" id="A0A5N6M4H8"/>
<evidence type="ECO:0000313" key="6">
    <source>
        <dbReference type="EMBL" id="KAD3067833.1"/>
    </source>
</evidence>
<keyword evidence="7" id="KW-1185">Reference proteome</keyword>
<evidence type="ECO:0000256" key="1">
    <source>
        <dbReference type="ARBA" id="ARBA00022860"/>
    </source>
</evidence>
<organism evidence="6 7">
    <name type="scientific">Mikania micrantha</name>
    <name type="common">bitter vine</name>
    <dbReference type="NCBI Taxonomy" id="192012"/>
    <lineage>
        <taxon>Eukaryota</taxon>
        <taxon>Viridiplantae</taxon>
        <taxon>Streptophyta</taxon>
        <taxon>Embryophyta</taxon>
        <taxon>Tracheophyta</taxon>
        <taxon>Spermatophyta</taxon>
        <taxon>Magnoliopsida</taxon>
        <taxon>eudicotyledons</taxon>
        <taxon>Gunneridae</taxon>
        <taxon>Pentapetalae</taxon>
        <taxon>asterids</taxon>
        <taxon>campanulids</taxon>
        <taxon>Asterales</taxon>
        <taxon>Asteraceae</taxon>
        <taxon>Asteroideae</taxon>
        <taxon>Heliantheae alliance</taxon>
        <taxon>Eupatorieae</taxon>
        <taxon>Mikania</taxon>
    </lineage>
</organism>